<dbReference type="PANTHER" id="PTHR42973:SF39">
    <property type="entry name" value="FAD-BINDING PCMH-TYPE DOMAIN-CONTAINING PROTEIN"/>
    <property type="match status" value="1"/>
</dbReference>
<dbReference type="RefSeq" id="WP_322473740.1">
    <property type="nucleotide sequence ID" value="NZ_JBHRZG010000002.1"/>
</dbReference>
<organism evidence="7 8">
    <name type="scientific">Deinococcus rufus</name>
    <dbReference type="NCBI Taxonomy" id="2136097"/>
    <lineage>
        <taxon>Bacteria</taxon>
        <taxon>Thermotogati</taxon>
        <taxon>Deinococcota</taxon>
        <taxon>Deinococci</taxon>
        <taxon>Deinococcales</taxon>
        <taxon>Deinococcaceae</taxon>
        <taxon>Deinococcus</taxon>
    </lineage>
</organism>
<gene>
    <name evidence="7" type="ORF">ACFOSB_02055</name>
</gene>
<evidence type="ECO:0000313" key="7">
    <source>
        <dbReference type="EMBL" id="MFC3831642.1"/>
    </source>
</evidence>
<evidence type="ECO:0000313" key="8">
    <source>
        <dbReference type="Proteomes" id="UP001595803"/>
    </source>
</evidence>
<evidence type="ECO:0000256" key="2">
    <source>
        <dbReference type="ARBA" id="ARBA00005466"/>
    </source>
</evidence>
<proteinExistence type="inferred from homology"/>
<evidence type="ECO:0000259" key="6">
    <source>
        <dbReference type="PROSITE" id="PS51387"/>
    </source>
</evidence>
<keyword evidence="3" id="KW-0285">Flavoprotein</keyword>
<dbReference type="Gene3D" id="3.30.465.10">
    <property type="match status" value="1"/>
</dbReference>
<keyword evidence="4" id="KW-0274">FAD</keyword>
<reference evidence="8" key="1">
    <citation type="journal article" date="2019" name="Int. J. Syst. Evol. Microbiol.">
        <title>The Global Catalogue of Microorganisms (GCM) 10K type strain sequencing project: providing services to taxonomists for standard genome sequencing and annotation.</title>
        <authorList>
            <consortium name="The Broad Institute Genomics Platform"/>
            <consortium name="The Broad Institute Genome Sequencing Center for Infectious Disease"/>
            <person name="Wu L."/>
            <person name="Ma J."/>
        </authorList>
    </citation>
    <scope>NUCLEOTIDE SEQUENCE [LARGE SCALE GENOMIC DNA]</scope>
    <source>
        <strain evidence="8">CCTCC AB 2017081</strain>
    </source>
</reference>
<dbReference type="PANTHER" id="PTHR42973">
    <property type="entry name" value="BINDING OXIDOREDUCTASE, PUTATIVE (AFU_ORTHOLOGUE AFUA_1G17690)-RELATED"/>
    <property type="match status" value="1"/>
</dbReference>
<keyword evidence="8" id="KW-1185">Reference proteome</keyword>
<dbReference type="InterPro" id="IPR050416">
    <property type="entry name" value="FAD-linked_Oxidoreductase"/>
</dbReference>
<dbReference type="InterPro" id="IPR016169">
    <property type="entry name" value="FAD-bd_PCMH_sub2"/>
</dbReference>
<sequence length="469" mass="49673">MNHYQPAFDHFTTTFHGTVIRRGQDGHDAAREVWNAAGRDLSPVLIAQPHDAAAVAHAVRFARGVGLPIAVRSGAHSPALLGTIDGGLVIDLSALTAIDIDPATRRVRVQPGLTWGEVAAALHPHGLAITAGDVATVGVGGLTQGGGIGWFVRKYGLAIDRLRSAELVTAAGELLTVSETEHPEVFWALRGAGANLGVITALEFEAHPAGMIYGGMLAFDASDPAEGARLLTTFARLAHDAPEALTVQGLFMAAPPAPFVPPHLVGRTIFAVASVYSGDVAWGDAVMAPFRALAPLLIDLTGPMPYPAIFQLTDDAAVRGFRHAIRSGFLDDVSDHAARQLATEVQIMQPGQIVQLRPLGGQMARVPAHATAFAHRAARFVLMVGQAVPEAGLDPLARMIVDRMFAPFEAHVTGLYGNFAGLQDAHPERAAYPAGHRERVARVKAQLDPHNVFARNVNVRPHVAERALA</sequence>
<comment type="similarity">
    <text evidence="2">Belongs to the oxygen-dependent FAD-linked oxidoreductase family.</text>
</comment>
<dbReference type="InterPro" id="IPR036318">
    <property type="entry name" value="FAD-bd_PCMH-like_sf"/>
</dbReference>
<evidence type="ECO:0000256" key="1">
    <source>
        <dbReference type="ARBA" id="ARBA00001974"/>
    </source>
</evidence>
<keyword evidence="5" id="KW-0560">Oxidoreductase</keyword>
<dbReference type="EMBL" id="JBHRZG010000002">
    <property type="protein sequence ID" value="MFC3831642.1"/>
    <property type="molecule type" value="Genomic_DNA"/>
</dbReference>
<evidence type="ECO:0000256" key="3">
    <source>
        <dbReference type="ARBA" id="ARBA00022630"/>
    </source>
</evidence>
<evidence type="ECO:0000256" key="4">
    <source>
        <dbReference type="ARBA" id="ARBA00022827"/>
    </source>
</evidence>
<dbReference type="Proteomes" id="UP001595803">
    <property type="component" value="Unassembled WGS sequence"/>
</dbReference>
<dbReference type="PROSITE" id="PS51387">
    <property type="entry name" value="FAD_PCMH"/>
    <property type="match status" value="1"/>
</dbReference>
<comment type="cofactor">
    <cofactor evidence="1">
        <name>FAD</name>
        <dbReference type="ChEBI" id="CHEBI:57692"/>
    </cofactor>
</comment>
<protein>
    <submittedName>
        <fullName evidence="7">FAD-binding oxidoreductase</fullName>
    </submittedName>
</protein>
<comment type="caution">
    <text evidence="7">The sequence shown here is derived from an EMBL/GenBank/DDBJ whole genome shotgun (WGS) entry which is preliminary data.</text>
</comment>
<name>A0ABV7Z2I1_9DEIO</name>
<dbReference type="InterPro" id="IPR006094">
    <property type="entry name" value="Oxid_FAD_bind_N"/>
</dbReference>
<dbReference type="Gene3D" id="3.40.462.20">
    <property type="match status" value="1"/>
</dbReference>
<dbReference type="InterPro" id="IPR016167">
    <property type="entry name" value="FAD-bd_PCMH_sub1"/>
</dbReference>
<feature type="domain" description="FAD-binding PCMH-type" evidence="6">
    <location>
        <begin position="39"/>
        <end position="209"/>
    </location>
</feature>
<dbReference type="InterPro" id="IPR016166">
    <property type="entry name" value="FAD-bd_PCMH"/>
</dbReference>
<evidence type="ECO:0000256" key="5">
    <source>
        <dbReference type="ARBA" id="ARBA00023002"/>
    </source>
</evidence>
<accession>A0ABV7Z2I1</accession>
<dbReference type="Pfam" id="PF01565">
    <property type="entry name" value="FAD_binding_4"/>
    <property type="match status" value="1"/>
</dbReference>
<dbReference type="SUPFAM" id="SSF56176">
    <property type="entry name" value="FAD-binding/transporter-associated domain-like"/>
    <property type="match status" value="1"/>
</dbReference>
<dbReference type="Gene3D" id="3.30.43.10">
    <property type="entry name" value="Uridine Diphospho-n-acetylenolpyruvylglucosamine Reductase, domain 2"/>
    <property type="match status" value="1"/>
</dbReference>